<dbReference type="InterPro" id="IPR009050">
    <property type="entry name" value="Globin-like_sf"/>
</dbReference>
<dbReference type="EMBL" id="JAQOSQ010000008">
    <property type="protein sequence ID" value="MDJ1183466.1"/>
    <property type="molecule type" value="Genomic_DNA"/>
</dbReference>
<sequence>MLTALEGLCRDTDGRYATDEELQFLLDYTESFQLRLSTYHKIHSSEVLIMQQVRDRLRSRDPVNQVWGSGKYQQKCQDDTMLILRNCALAMLLDDYHRLRDRLLLWLQTMMAALNKQNSCRLTCEVMAEVLESLLTPEESKLICAILEENCHILKSLER</sequence>
<dbReference type="Pfam" id="PF00502">
    <property type="entry name" value="Phycobilisome"/>
    <property type="match status" value="1"/>
</dbReference>
<evidence type="ECO:0000256" key="2">
    <source>
        <dbReference type="ARBA" id="ARBA00022991"/>
    </source>
</evidence>
<dbReference type="InterPro" id="IPR038719">
    <property type="entry name" value="Phycobilisome_asu/bsu_sf"/>
</dbReference>
<keyword evidence="5" id="KW-1185">Reference proteome</keyword>
<dbReference type="RefSeq" id="WP_283758120.1">
    <property type="nucleotide sequence ID" value="NZ_JAQOSQ010000008.1"/>
</dbReference>
<comment type="similarity">
    <text evidence="1">Belongs to the phycobiliprotein family.</text>
</comment>
<dbReference type="SUPFAM" id="SSF46458">
    <property type="entry name" value="Globin-like"/>
    <property type="match status" value="1"/>
</dbReference>
<evidence type="ECO:0000256" key="3">
    <source>
        <dbReference type="ARBA" id="ARBA00023307"/>
    </source>
</evidence>
<keyword evidence="2" id="KW-0157">Chromophore</keyword>
<accession>A0ABT7BWC0</accession>
<dbReference type="InterPro" id="IPR012128">
    <property type="entry name" value="Phycobilisome_asu/bsu"/>
</dbReference>
<gene>
    <name evidence="4" type="ORF">PMH09_09665</name>
</gene>
<evidence type="ECO:0000256" key="1">
    <source>
        <dbReference type="ARBA" id="ARBA00008182"/>
    </source>
</evidence>
<dbReference type="Gene3D" id="1.10.490.20">
    <property type="entry name" value="Phycocyanins"/>
    <property type="match status" value="1"/>
</dbReference>
<name>A0ABT7BWC0_9CYAN</name>
<protein>
    <submittedName>
        <fullName evidence="4">Phycobilisome protein</fullName>
    </submittedName>
</protein>
<evidence type="ECO:0000313" key="4">
    <source>
        <dbReference type="EMBL" id="MDJ1183466.1"/>
    </source>
</evidence>
<keyword evidence="3" id="KW-0089">Bile pigment</keyword>
<proteinExistence type="inferred from homology"/>
<comment type="caution">
    <text evidence="4">The sequence shown here is derived from an EMBL/GenBank/DDBJ whole genome shotgun (WGS) entry which is preliminary data.</text>
</comment>
<dbReference type="Proteomes" id="UP001232992">
    <property type="component" value="Unassembled WGS sequence"/>
</dbReference>
<reference evidence="4 5" key="1">
    <citation type="submission" date="2023-01" db="EMBL/GenBank/DDBJ databases">
        <title>Novel diversity within Roseofilum (Cyanobacteria; Desertifilaceae) from marine benthic mats with descriptions of four novel species.</title>
        <authorList>
            <person name="Wang Y."/>
            <person name="Berthold D.E."/>
            <person name="Hu J."/>
            <person name="Lefler F.W."/>
            <person name="Laughinghouse H.D. IV."/>
        </authorList>
    </citation>
    <scope>NUCLEOTIDE SEQUENCE [LARGE SCALE GENOMIC DNA]</scope>
    <source>
        <strain evidence="4 5">BLCC-M143</strain>
    </source>
</reference>
<evidence type="ECO:0000313" key="5">
    <source>
        <dbReference type="Proteomes" id="UP001232992"/>
    </source>
</evidence>
<organism evidence="4 5">
    <name type="scientific">Roseofilum casamattae BLCC-M143</name>
    <dbReference type="NCBI Taxonomy" id="3022442"/>
    <lineage>
        <taxon>Bacteria</taxon>
        <taxon>Bacillati</taxon>
        <taxon>Cyanobacteriota</taxon>
        <taxon>Cyanophyceae</taxon>
        <taxon>Desertifilales</taxon>
        <taxon>Desertifilaceae</taxon>
        <taxon>Roseofilum</taxon>
        <taxon>Roseofilum casamattae</taxon>
    </lineage>
</organism>